<dbReference type="PRINTS" id="PR00039">
    <property type="entry name" value="HTHLYSR"/>
</dbReference>
<evidence type="ECO:0000256" key="3">
    <source>
        <dbReference type="ARBA" id="ARBA00023125"/>
    </source>
</evidence>
<comment type="similarity">
    <text evidence="1">Belongs to the LysR transcriptional regulatory family.</text>
</comment>
<evidence type="ECO:0000256" key="2">
    <source>
        <dbReference type="ARBA" id="ARBA00023015"/>
    </source>
</evidence>
<dbReference type="AlphaFoldDB" id="A0A845QGM1"/>
<dbReference type="Gene3D" id="1.10.10.10">
    <property type="entry name" value="Winged helix-like DNA-binding domain superfamily/Winged helix DNA-binding domain"/>
    <property type="match status" value="1"/>
</dbReference>
<dbReference type="RefSeq" id="WP_160201463.1">
    <property type="nucleotide sequence ID" value="NZ_QXWK01000010.1"/>
</dbReference>
<sequence>MTLQQMKYIIAIANYCSFSKAAKNLFVSQSTLSTAVKETEKNLGITIFQRNNRGVSLTCDGEDLIRYIRDLVGQADYLEQKYRSRKSVPTRFSVSSQHLPFATRAFVSFLQQIDIPAFDIAMRECDTYSVIRNVSDSRSELGVLTILETYIQPFERIFATYNLTFVPIASMRNYVFFRSSHPLADKKEVSLHDLAAYPFVTYDQSPESSHYTEESLFYESLNQNVHVCDRSTKIAMIRGSDAFSIGPDLTNSNADKFHSNLGEIMAKPLNTQLDKIIAGYLVQREHHLSDYGKIYLKNLEKDIHTIINFG</sequence>
<dbReference type="FunFam" id="1.10.10.10:FF:000001">
    <property type="entry name" value="LysR family transcriptional regulator"/>
    <property type="match status" value="1"/>
</dbReference>
<protein>
    <submittedName>
        <fullName evidence="6">LysR family transcriptional regulator</fullName>
    </submittedName>
</protein>
<keyword evidence="4" id="KW-0804">Transcription</keyword>
<dbReference type="InterPro" id="IPR036390">
    <property type="entry name" value="WH_DNA-bd_sf"/>
</dbReference>
<dbReference type="GO" id="GO:0003700">
    <property type="term" value="F:DNA-binding transcription factor activity"/>
    <property type="evidence" value="ECO:0007669"/>
    <property type="project" value="InterPro"/>
</dbReference>
<gene>
    <name evidence="6" type="ORF">D0435_05880</name>
</gene>
<dbReference type="InterPro" id="IPR036388">
    <property type="entry name" value="WH-like_DNA-bd_sf"/>
</dbReference>
<dbReference type="Pfam" id="PF00126">
    <property type="entry name" value="HTH_1"/>
    <property type="match status" value="1"/>
</dbReference>
<evidence type="ECO:0000313" key="7">
    <source>
        <dbReference type="Proteomes" id="UP000446866"/>
    </source>
</evidence>
<accession>A0A845QGM1</accession>
<dbReference type="InterPro" id="IPR000847">
    <property type="entry name" value="LysR_HTH_N"/>
</dbReference>
<dbReference type="PANTHER" id="PTHR30346">
    <property type="entry name" value="TRANSCRIPTIONAL DUAL REGULATOR HCAR-RELATED"/>
    <property type="match status" value="1"/>
</dbReference>
<dbReference type="SUPFAM" id="SSF53850">
    <property type="entry name" value="Periplasmic binding protein-like II"/>
    <property type="match status" value="1"/>
</dbReference>
<proteinExistence type="inferred from homology"/>
<dbReference type="EMBL" id="QXWK01000010">
    <property type="protein sequence ID" value="NBH61180.1"/>
    <property type="molecule type" value="Genomic_DNA"/>
</dbReference>
<organism evidence="6 7">
    <name type="scientific">Anaerotruncus colihominis</name>
    <dbReference type="NCBI Taxonomy" id="169435"/>
    <lineage>
        <taxon>Bacteria</taxon>
        <taxon>Bacillati</taxon>
        <taxon>Bacillota</taxon>
        <taxon>Clostridia</taxon>
        <taxon>Eubacteriales</taxon>
        <taxon>Oscillospiraceae</taxon>
        <taxon>Anaerotruncus</taxon>
    </lineage>
</organism>
<dbReference type="PROSITE" id="PS50931">
    <property type="entry name" value="HTH_LYSR"/>
    <property type="match status" value="1"/>
</dbReference>
<dbReference type="PANTHER" id="PTHR30346:SF0">
    <property type="entry name" value="HCA OPERON TRANSCRIPTIONAL ACTIVATOR HCAR"/>
    <property type="match status" value="1"/>
</dbReference>
<name>A0A845QGM1_9FIRM</name>
<evidence type="ECO:0000259" key="5">
    <source>
        <dbReference type="PROSITE" id="PS50931"/>
    </source>
</evidence>
<feature type="domain" description="HTH lysR-type" evidence="5">
    <location>
        <begin position="1"/>
        <end position="58"/>
    </location>
</feature>
<evidence type="ECO:0000256" key="1">
    <source>
        <dbReference type="ARBA" id="ARBA00009437"/>
    </source>
</evidence>
<dbReference type="SUPFAM" id="SSF46785">
    <property type="entry name" value="Winged helix' DNA-binding domain"/>
    <property type="match status" value="1"/>
</dbReference>
<keyword evidence="7" id="KW-1185">Reference proteome</keyword>
<dbReference type="Proteomes" id="UP000446866">
    <property type="component" value="Unassembled WGS sequence"/>
</dbReference>
<evidence type="ECO:0000256" key="4">
    <source>
        <dbReference type="ARBA" id="ARBA00023163"/>
    </source>
</evidence>
<dbReference type="GO" id="GO:0003677">
    <property type="term" value="F:DNA binding"/>
    <property type="evidence" value="ECO:0007669"/>
    <property type="project" value="UniProtKB-KW"/>
</dbReference>
<keyword evidence="2" id="KW-0805">Transcription regulation</keyword>
<dbReference type="GO" id="GO:0032993">
    <property type="term" value="C:protein-DNA complex"/>
    <property type="evidence" value="ECO:0007669"/>
    <property type="project" value="TreeGrafter"/>
</dbReference>
<dbReference type="Gene3D" id="3.40.190.10">
    <property type="entry name" value="Periplasmic binding protein-like II"/>
    <property type="match status" value="2"/>
</dbReference>
<comment type="caution">
    <text evidence="6">The sequence shown here is derived from an EMBL/GenBank/DDBJ whole genome shotgun (WGS) entry which is preliminary data.</text>
</comment>
<keyword evidence="3" id="KW-0238">DNA-binding</keyword>
<reference evidence="6 7" key="1">
    <citation type="submission" date="2018-08" db="EMBL/GenBank/DDBJ databases">
        <title>Murine metabolic-syndrome-specific gut microbial biobank.</title>
        <authorList>
            <person name="Liu C."/>
        </authorList>
    </citation>
    <scope>NUCLEOTIDE SEQUENCE [LARGE SCALE GENOMIC DNA]</scope>
    <source>
        <strain evidence="6 7">28</strain>
    </source>
</reference>
<evidence type="ECO:0000313" key="6">
    <source>
        <dbReference type="EMBL" id="NBH61180.1"/>
    </source>
</evidence>